<dbReference type="EMBL" id="CDMY01000243">
    <property type="protein sequence ID" value="CEL96639.1"/>
    <property type="molecule type" value="Genomic_DNA"/>
</dbReference>
<feature type="transmembrane region" description="Helical" evidence="2">
    <location>
        <begin position="261"/>
        <end position="286"/>
    </location>
</feature>
<feature type="compositionally biased region" description="Basic and acidic residues" evidence="1">
    <location>
        <begin position="77"/>
        <end position="97"/>
    </location>
</feature>
<keyword evidence="2" id="KW-0472">Membrane</keyword>
<organism evidence="3 4">
    <name type="scientific">Vitrella brassicaformis (strain CCMP3155)</name>
    <dbReference type="NCBI Taxonomy" id="1169540"/>
    <lineage>
        <taxon>Eukaryota</taxon>
        <taxon>Sar</taxon>
        <taxon>Alveolata</taxon>
        <taxon>Colpodellida</taxon>
        <taxon>Vitrellaceae</taxon>
        <taxon>Vitrella</taxon>
    </lineage>
</organism>
<evidence type="ECO:0000313" key="4">
    <source>
        <dbReference type="Proteomes" id="UP000041254"/>
    </source>
</evidence>
<feature type="region of interest" description="Disordered" evidence="1">
    <location>
        <begin position="77"/>
        <end position="107"/>
    </location>
</feature>
<evidence type="ECO:0000256" key="2">
    <source>
        <dbReference type="SAM" id="Phobius"/>
    </source>
</evidence>
<accession>A0A0G4EI30</accession>
<keyword evidence="2" id="KW-1133">Transmembrane helix</keyword>
<protein>
    <submittedName>
        <fullName evidence="3">Uncharacterized protein</fullName>
    </submittedName>
</protein>
<evidence type="ECO:0000256" key="1">
    <source>
        <dbReference type="SAM" id="MobiDB-lite"/>
    </source>
</evidence>
<sequence>MRDGPPLFNYCVIFPMVAGSLIVPRLLQAEMAALSYKIKSSLMFAIYDLLGDLAVPYADMLHANVIRALKRTRDGLLAKPSDDRRSKPRDTAVRHGLSEASGSSETISTRAASKKEAALFINRAGSGETGRSSSEIYQSVVRAGRRMRSSSSGLSSMTSVIHLQSNFMAYDVRPRYLRALSDQQHAYNQAESLILIFINLSLVSMEQLLSPSLPRLFERLGRLCLLVAVEMACEVVLFMVSVRLHNLPILRGDDEPGVLTFRLAALLAATAVIIAIMVPYISLFLLRALQPAVFGEVRLRELCPHVQYGTRPRPAYDM</sequence>
<feature type="transmembrane region" description="Helical" evidence="2">
    <location>
        <begin position="220"/>
        <end position="241"/>
    </location>
</feature>
<dbReference type="VEuPathDB" id="CryptoDB:Vbra_7619"/>
<dbReference type="InParanoid" id="A0A0G4EI30"/>
<reference evidence="3 4" key="1">
    <citation type="submission" date="2014-11" db="EMBL/GenBank/DDBJ databases">
        <authorList>
            <person name="Zhu J."/>
            <person name="Qi W."/>
            <person name="Song R."/>
        </authorList>
    </citation>
    <scope>NUCLEOTIDE SEQUENCE [LARGE SCALE GENOMIC DNA]</scope>
</reference>
<keyword evidence="4" id="KW-1185">Reference proteome</keyword>
<dbReference type="Proteomes" id="UP000041254">
    <property type="component" value="Unassembled WGS sequence"/>
</dbReference>
<proteinExistence type="predicted"/>
<dbReference type="PhylomeDB" id="A0A0G4EI30"/>
<dbReference type="AlphaFoldDB" id="A0A0G4EI30"/>
<evidence type="ECO:0000313" key="3">
    <source>
        <dbReference type="EMBL" id="CEL96639.1"/>
    </source>
</evidence>
<keyword evidence="2" id="KW-0812">Transmembrane</keyword>
<name>A0A0G4EI30_VITBC</name>
<feature type="transmembrane region" description="Helical" evidence="2">
    <location>
        <begin position="6"/>
        <end position="27"/>
    </location>
</feature>
<gene>
    <name evidence="3" type="ORF">Vbra_7619</name>
</gene>